<evidence type="ECO:0000313" key="2">
    <source>
        <dbReference type="Proteomes" id="UP001519460"/>
    </source>
</evidence>
<comment type="caution">
    <text evidence="1">The sequence shown here is derived from an EMBL/GenBank/DDBJ whole genome shotgun (WGS) entry which is preliminary data.</text>
</comment>
<organism evidence="1 2">
    <name type="scientific">Batillaria attramentaria</name>
    <dbReference type="NCBI Taxonomy" id="370345"/>
    <lineage>
        <taxon>Eukaryota</taxon>
        <taxon>Metazoa</taxon>
        <taxon>Spiralia</taxon>
        <taxon>Lophotrochozoa</taxon>
        <taxon>Mollusca</taxon>
        <taxon>Gastropoda</taxon>
        <taxon>Caenogastropoda</taxon>
        <taxon>Sorbeoconcha</taxon>
        <taxon>Cerithioidea</taxon>
        <taxon>Batillariidae</taxon>
        <taxon>Batillaria</taxon>
    </lineage>
</organism>
<sequence length="110" mass="11183">MADCLATYSTNNADCDPLKHGIACHWCCPDAACVQTLSTGVYNPPALPTTSLPVGTTAPAVQTNPPAMTSAAPMMTSAPMMTTQAAAMTTIPPDPVQSTAAGEFEILAGI</sequence>
<keyword evidence="2" id="KW-1185">Reference proteome</keyword>
<name>A0ABD0KSN5_9CAEN</name>
<accession>A0ABD0KSN5</accession>
<dbReference type="EMBL" id="JACVVK020000134">
    <property type="protein sequence ID" value="KAK7489805.1"/>
    <property type="molecule type" value="Genomic_DNA"/>
</dbReference>
<dbReference type="AlphaFoldDB" id="A0ABD0KSN5"/>
<dbReference type="Proteomes" id="UP001519460">
    <property type="component" value="Unassembled WGS sequence"/>
</dbReference>
<proteinExistence type="predicted"/>
<reference evidence="1 2" key="1">
    <citation type="journal article" date="2023" name="Sci. Data">
        <title>Genome assembly of the Korean intertidal mud-creeper Batillaria attramentaria.</title>
        <authorList>
            <person name="Patra A.K."/>
            <person name="Ho P.T."/>
            <person name="Jun S."/>
            <person name="Lee S.J."/>
            <person name="Kim Y."/>
            <person name="Won Y.J."/>
        </authorList>
    </citation>
    <scope>NUCLEOTIDE SEQUENCE [LARGE SCALE GENOMIC DNA]</scope>
    <source>
        <strain evidence="1">Wonlab-2016</strain>
    </source>
</reference>
<gene>
    <name evidence="1" type="ORF">BaRGS_00018987</name>
</gene>
<protein>
    <submittedName>
        <fullName evidence="1">Uncharacterized protein</fullName>
    </submittedName>
</protein>
<evidence type="ECO:0000313" key="1">
    <source>
        <dbReference type="EMBL" id="KAK7489805.1"/>
    </source>
</evidence>